<keyword evidence="1" id="KW-0378">Hydrolase</keyword>
<dbReference type="EMBL" id="WNKQ01000004">
    <property type="protein sequence ID" value="KAF5851835.1"/>
    <property type="molecule type" value="Genomic_DNA"/>
</dbReference>
<proteinExistence type="predicted"/>
<evidence type="ECO:0000256" key="1">
    <source>
        <dbReference type="ARBA" id="ARBA00022801"/>
    </source>
</evidence>
<reference evidence="4" key="1">
    <citation type="submission" date="2019-11" db="EMBL/GenBank/DDBJ databases">
        <title>Bipolaris sorokiniana Genome sequencing.</title>
        <authorList>
            <person name="Wang H."/>
        </authorList>
    </citation>
    <scope>NUCLEOTIDE SEQUENCE</scope>
</reference>
<dbReference type="InterPro" id="IPR000675">
    <property type="entry name" value="Cutinase/axe"/>
</dbReference>
<dbReference type="PANTHER" id="PTHR33630">
    <property type="entry name" value="CUTINASE RV1984C-RELATED-RELATED"/>
    <property type="match status" value="1"/>
</dbReference>
<gene>
    <name evidence="4" type="ORF">GGP41_000584</name>
</gene>
<evidence type="ECO:0000256" key="3">
    <source>
        <dbReference type="SAM" id="SignalP"/>
    </source>
</evidence>
<evidence type="ECO:0000313" key="5">
    <source>
        <dbReference type="Proteomes" id="UP000624244"/>
    </source>
</evidence>
<dbReference type="Proteomes" id="UP000624244">
    <property type="component" value="Unassembled WGS sequence"/>
</dbReference>
<dbReference type="SMART" id="SM01110">
    <property type="entry name" value="Cutinase"/>
    <property type="match status" value="1"/>
</dbReference>
<name>A0A8H6DZ23_COCSA</name>
<dbReference type="AlphaFoldDB" id="A0A8H6DZ23"/>
<feature type="chain" id="PRO_5034558924" description="Carbohydrate esterase family 5 protein" evidence="3">
    <location>
        <begin position="21"/>
        <end position="243"/>
    </location>
</feature>
<protein>
    <recommendedName>
        <fullName evidence="6">Carbohydrate esterase family 5 protein</fullName>
    </recommendedName>
</protein>
<dbReference type="GO" id="GO:0052689">
    <property type="term" value="F:carboxylic ester hydrolase activity"/>
    <property type="evidence" value="ECO:0007669"/>
    <property type="project" value="UniProtKB-ARBA"/>
</dbReference>
<dbReference type="PANTHER" id="PTHR33630:SF9">
    <property type="entry name" value="CUTINASE 4"/>
    <property type="match status" value="1"/>
</dbReference>
<keyword evidence="3" id="KW-0732">Signal</keyword>
<keyword evidence="2" id="KW-1015">Disulfide bond</keyword>
<sequence>MRCMSVTPLLAFALIAISSAQETCPAIPPNDVEIGQPVPIVPGDIPKGCSAFEILVVIRGFLFQETDASNPARGTSEPSFPKFGVIVGDPIVSNVSAQLAGVQGYPVQYPASSQIITGGRQGTDDIVKRLTTQSAACPNQTFALVGYSQGASIMHRAAEKLPVSLFPRIKAVVMFGDPQQRLGALGDKFPIGLRSKVLQVCAKGDPVCDSGSCQYYHLTYVLPKLMDPAVAFIVRAFQGSPRL</sequence>
<dbReference type="Gene3D" id="3.40.50.1820">
    <property type="entry name" value="alpha/beta hydrolase"/>
    <property type="match status" value="1"/>
</dbReference>
<accession>A0A8H6DZ23</accession>
<dbReference type="Pfam" id="PF01083">
    <property type="entry name" value="Cutinase"/>
    <property type="match status" value="1"/>
</dbReference>
<evidence type="ECO:0000313" key="4">
    <source>
        <dbReference type="EMBL" id="KAF5851835.1"/>
    </source>
</evidence>
<dbReference type="SUPFAM" id="SSF53474">
    <property type="entry name" value="alpha/beta-Hydrolases"/>
    <property type="match status" value="1"/>
</dbReference>
<organism evidence="4 5">
    <name type="scientific">Cochliobolus sativus</name>
    <name type="common">Common root rot and spot blotch fungus</name>
    <name type="synonym">Bipolaris sorokiniana</name>
    <dbReference type="NCBI Taxonomy" id="45130"/>
    <lineage>
        <taxon>Eukaryota</taxon>
        <taxon>Fungi</taxon>
        <taxon>Dikarya</taxon>
        <taxon>Ascomycota</taxon>
        <taxon>Pezizomycotina</taxon>
        <taxon>Dothideomycetes</taxon>
        <taxon>Pleosporomycetidae</taxon>
        <taxon>Pleosporales</taxon>
        <taxon>Pleosporineae</taxon>
        <taxon>Pleosporaceae</taxon>
        <taxon>Bipolaris</taxon>
    </lineage>
</organism>
<feature type="signal peptide" evidence="3">
    <location>
        <begin position="1"/>
        <end position="20"/>
    </location>
</feature>
<evidence type="ECO:0000256" key="2">
    <source>
        <dbReference type="ARBA" id="ARBA00023157"/>
    </source>
</evidence>
<evidence type="ECO:0008006" key="6">
    <source>
        <dbReference type="Google" id="ProtNLM"/>
    </source>
</evidence>
<dbReference type="InterPro" id="IPR029058">
    <property type="entry name" value="AB_hydrolase_fold"/>
</dbReference>
<comment type="caution">
    <text evidence="4">The sequence shown here is derived from an EMBL/GenBank/DDBJ whole genome shotgun (WGS) entry which is preliminary data.</text>
</comment>